<dbReference type="EMBL" id="MU864940">
    <property type="protein sequence ID" value="KAK4465341.1"/>
    <property type="molecule type" value="Genomic_DNA"/>
</dbReference>
<dbReference type="InterPro" id="IPR015424">
    <property type="entry name" value="PyrdxlP-dep_Trfase"/>
</dbReference>
<evidence type="ECO:0000313" key="4">
    <source>
        <dbReference type="Proteomes" id="UP001321749"/>
    </source>
</evidence>
<organism evidence="3 4">
    <name type="scientific">Cladorrhinum samala</name>
    <dbReference type="NCBI Taxonomy" id="585594"/>
    <lineage>
        <taxon>Eukaryota</taxon>
        <taxon>Fungi</taxon>
        <taxon>Dikarya</taxon>
        <taxon>Ascomycota</taxon>
        <taxon>Pezizomycotina</taxon>
        <taxon>Sordariomycetes</taxon>
        <taxon>Sordariomycetidae</taxon>
        <taxon>Sordariales</taxon>
        <taxon>Podosporaceae</taxon>
        <taxon>Cladorrhinum</taxon>
    </lineage>
</organism>
<comment type="caution">
    <text evidence="3">The sequence shown here is derived from an EMBL/GenBank/DDBJ whole genome shotgun (WGS) entry which is preliminary data.</text>
</comment>
<feature type="domain" description="Aminotransferase class V" evidence="2">
    <location>
        <begin position="68"/>
        <end position="259"/>
    </location>
</feature>
<dbReference type="Pfam" id="PF00266">
    <property type="entry name" value="Aminotran_5"/>
    <property type="match status" value="1"/>
</dbReference>
<dbReference type="PANTHER" id="PTHR43092">
    <property type="entry name" value="L-CYSTEINE DESULFHYDRASE"/>
    <property type="match status" value="1"/>
</dbReference>
<dbReference type="PANTHER" id="PTHR43092:SF2">
    <property type="entry name" value="HERCYNYLCYSTEINE SULFOXIDE LYASE"/>
    <property type="match status" value="1"/>
</dbReference>
<keyword evidence="1" id="KW-0663">Pyridoxal phosphate</keyword>
<keyword evidence="3" id="KW-0808">Transferase</keyword>
<evidence type="ECO:0000313" key="3">
    <source>
        <dbReference type="EMBL" id="KAK4465341.1"/>
    </source>
</evidence>
<evidence type="ECO:0000259" key="2">
    <source>
        <dbReference type="Pfam" id="PF00266"/>
    </source>
</evidence>
<proteinExistence type="predicted"/>
<dbReference type="GO" id="GO:0016740">
    <property type="term" value="F:transferase activity"/>
    <property type="evidence" value="ECO:0007669"/>
    <property type="project" value="UniProtKB-KW"/>
</dbReference>
<dbReference type="AlphaFoldDB" id="A0AAV9HXA6"/>
<dbReference type="Proteomes" id="UP001321749">
    <property type="component" value="Unassembled WGS sequence"/>
</dbReference>
<dbReference type="InterPro" id="IPR015421">
    <property type="entry name" value="PyrdxlP-dep_Trfase_major"/>
</dbReference>
<dbReference type="Gene3D" id="3.40.640.10">
    <property type="entry name" value="Type I PLP-dependent aspartate aminotransferase-like (Major domain)"/>
    <property type="match status" value="1"/>
</dbReference>
<dbReference type="InterPro" id="IPR000192">
    <property type="entry name" value="Aminotrans_V_dom"/>
</dbReference>
<gene>
    <name evidence="3" type="ORF">QBC42DRAFT_195086</name>
</gene>
<accession>A0AAV9HXA6</accession>
<reference evidence="3" key="2">
    <citation type="submission" date="2023-06" db="EMBL/GenBank/DDBJ databases">
        <authorList>
            <consortium name="Lawrence Berkeley National Laboratory"/>
            <person name="Mondo S.J."/>
            <person name="Hensen N."/>
            <person name="Bonometti L."/>
            <person name="Westerberg I."/>
            <person name="Brannstrom I.O."/>
            <person name="Guillou S."/>
            <person name="Cros-Aarteil S."/>
            <person name="Calhoun S."/>
            <person name="Haridas S."/>
            <person name="Kuo A."/>
            <person name="Pangilinan J."/>
            <person name="Riley R."/>
            <person name="Labutti K."/>
            <person name="Andreopoulos B."/>
            <person name="Lipzen A."/>
            <person name="Chen C."/>
            <person name="Yanf M."/>
            <person name="Daum C."/>
            <person name="Ng V."/>
            <person name="Clum A."/>
            <person name="Steindorff A."/>
            <person name="Ohm R."/>
            <person name="Martin F."/>
            <person name="Silar P."/>
            <person name="Natvig D."/>
            <person name="Lalanne C."/>
            <person name="Gautier V."/>
            <person name="Ament-Velasquez S.L."/>
            <person name="Kruys A."/>
            <person name="Hutchinson M.I."/>
            <person name="Powell A.J."/>
            <person name="Barry K."/>
            <person name="Miller A.N."/>
            <person name="Grigoriev I.V."/>
            <person name="Debuchy R."/>
            <person name="Gladieux P."/>
            <person name="Thoren M.H."/>
            <person name="Johannesson H."/>
        </authorList>
    </citation>
    <scope>NUCLEOTIDE SEQUENCE</scope>
    <source>
        <strain evidence="3">PSN324</strain>
    </source>
</reference>
<dbReference type="SUPFAM" id="SSF53383">
    <property type="entry name" value="PLP-dependent transferases"/>
    <property type="match status" value="1"/>
</dbReference>
<protein>
    <submittedName>
        <fullName evidence="3">Pyridoxal phosphate-dependent transferase</fullName>
    </submittedName>
</protein>
<evidence type="ECO:0000256" key="1">
    <source>
        <dbReference type="ARBA" id="ARBA00022898"/>
    </source>
</evidence>
<name>A0AAV9HXA6_9PEZI</name>
<sequence length="466" mass="51371">MGESTTTTTNLQPAQWGKSLLATQFMIDPSYRNLNHGSFGTYPTHVRDKLQHYQALSESTPDLFIRYQYPKLLAESRAAIASLLRVPADTCVFVPNATTGVNTVLRNLTWNPDGKDVIVYFDTIYGGCGKTVDYVLEDRQGKVSAKVVPLDYPCSDRAVVEAFVSALDEVSAAGSRAKVAIFDVVTSQPGVRFPFEEITRVCREKGVLSLVDGAQGVGMVDIDLSKTDPDFFVSNCHKWLHVPRGCAVLYVPKRNQDLIRSSLPTSHGFLPLPAEPSGGVGGDRKRRLNELAPGDSNPWINQFNFVGTVDNSPYLCVRDAIEWRKEVLGGEDKIIKGLMEMARAGGKIVADILGTEVFDNDEGTMTGSSMVNVVLPLAVEEAAAAEKSGAGVVFEVKKEDAEAVGQFIVNALTDEFKTFIPIFLYKGRWLARLSAQVYLELEDFEWAGQRLKEIVERIKKGEYKKE</sequence>
<reference evidence="3" key="1">
    <citation type="journal article" date="2023" name="Mol. Phylogenet. Evol.">
        <title>Genome-scale phylogeny and comparative genomics of the fungal order Sordariales.</title>
        <authorList>
            <person name="Hensen N."/>
            <person name="Bonometti L."/>
            <person name="Westerberg I."/>
            <person name="Brannstrom I.O."/>
            <person name="Guillou S."/>
            <person name="Cros-Aarteil S."/>
            <person name="Calhoun S."/>
            <person name="Haridas S."/>
            <person name="Kuo A."/>
            <person name="Mondo S."/>
            <person name="Pangilinan J."/>
            <person name="Riley R."/>
            <person name="LaButti K."/>
            <person name="Andreopoulos B."/>
            <person name="Lipzen A."/>
            <person name="Chen C."/>
            <person name="Yan M."/>
            <person name="Daum C."/>
            <person name="Ng V."/>
            <person name="Clum A."/>
            <person name="Steindorff A."/>
            <person name="Ohm R.A."/>
            <person name="Martin F."/>
            <person name="Silar P."/>
            <person name="Natvig D.O."/>
            <person name="Lalanne C."/>
            <person name="Gautier V."/>
            <person name="Ament-Velasquez S.L."/>
            <person name="Kruys A."/>
            <person name="Hutchinson M.I."/>
            <person name="Powell A.J."/>
            <person name="Barry K."/>
            <person name="Miller A.N."/>
            <person name="Grigoriev I.V."/>
            <person name="Debuchy R."/>
            <person name="Gladieux P."/>
            <person name="Hiltunen Thoren M."/>
            <person name="Johannesson H."/>
        </authorList>
    </citation>
    <scope>NUCLEOTIDE SEQUENCE</scope>
    <source>
        <strain evidence="3">PSN324</strain>
    </source>
</reference>
<keyword evidence="4" id="KW-1185">Reference proteome</keyword>